<dbReference type="Pfam" id="PF02653">
    <property type="entry name" value="BPD_transp_2"/>
    <property type="match status" value="1"/>
</dbReference>
<name>A0ABS2AG94_9ACTN</name>
<feature type="transmembrane region" description="Helical" evidence="6">
    <location>
        <begin position="305"/>
        <end position="321"/>
    </location>
</feature>
<sequence>MTDLATRPAETSVLRKIDWPTFIRRYGAAIVLALLVLFNIIFTENFLDLRNILFVQLRQAAPTAIVALGMALVIATGGIDLSVGAVVALSGQVTAVFLLDGVPPLVALPIGILVGVAAGLFNGTLVSRFGIQPMIATLVLFTAGRGLAQVVTGGRIQTVNQPIVEFLGLGVVAGLPISVFSLIVVTVAIMLVTRFTPAGTKLLAVGGNERAAGLVGIRTKRVKTMAYVVAGGLAGFVGLLELGRIQASDATNAGLNMELDAIAAVAVAGTTLAGGTFSPGRTIVGVLMLRLLQNTLVAHGIPREVAQIAQGLIIVAAIYLLRRSRDAR</sequence>
<dbReference type="EMBL" id="JAENHP010000007">
    <property type="protein sequence ID" value="MBM2618274.1"/>
    <property type="molecule type" value="Genomic_DNA"/>
</dbReference>
<feature type="transmembrane region" description="Helical" evidence="6">
    <location>
        <begin position="23"/>
        <end position="42"/>
    </location>
</feature>
<evidence type="ECO:0000256" key="5">
    <source>
        <dbReference type="ARBA" id="ARBA00023136"/>
    </source>
</evidence>
<keyword evidence="2" id="KW-1003">Cell membrane</keyword>
<comment type="subcellular location">
    <subcellularLocation>
        <location evidence="1">Cell membrane</location>
        <topology evidence="1">Multi-pass membrane protein</topology>
    </subcellularLocation>
</comment>
<feature type="transmembrane region" description="Helical" evidence="6">
    <location>
        <begin position="133"/>
        <end position="154"/>
    </location>
</feature>
<keyword evidence="8" id="KW-1185">Reference proteome</keyword>
<dbReference type="CDD" id="cd06579">
    <property type="entry name" value="TM_PBP1_transp_AraH_like"/>
    <property type="match status" value="1"/>
</dbReference>
<evidence type="ECO:0000256" key="3">
    <source>
        <dbReference type="ARBA" id="ARBA00022692"/>
    </source>
</evidence>
<comment type="caution">
    <text evidence="7">The sequence shown here is derived from an EMBL/GenBank/DDBJ whole genome shotgun (WGS) entry which is preliminary data.</text>
</comment>
<evidence type="ECO:0000256" key="2">
    <source>
        <dbReference type="ARBA" id="ARBA00022475"/>
    </source>
</evidence>
<dbReference type="RefSeq" id="WP_203378299.1">
    <property type="nucleotide sequence ID" value="NZ_JAENHP010000007.1"/>
</dbReference>
<gene>
    <name evidence="7" type="ORF">JIG36_22190</name>
</gene>
<organism evidence="7 8">
    <name type="scientific">Paractinoplanes ovalisporus</name>
    <dbReference type="NCBI Taxonomy" id="2810368"/>
    <lineage>
        <taxon>Bacteria</taxon>
        <taxon>Bacillati</taxon>
        <taxon>Actinomycetota</taxon>
        <taxon>Actinomycetes</taxon>
        <taxon>Micromonosporales</taxon>
        <taxon>Micromonosporaceae</taxon>
        <taxon>Paractinoplanes</taxon>
    </lineage>
</organism>
<accession>A0ABS2AG94</accession>
<feature type="transmembrane region" description="Helical" evidence="6">
    <location>
        <begin position="166"/>
        <end position="192"/>
    </location>
</feature>
<evidence type="ECO:0000256" key="1">
    <source>
        <dbReference type="ARBA" id="ARBA00004651"/>
    </source>
</evidence>
<protein>
    <submittedName>
        <fullName evidence="7">ABC transporter permease</fullName>
    </submittedName>
</protein>
<proteinExistence type="predicted"/>
<evidence type="ECO:0000313" key="8">
    <source>
        <dbReference type="Proteomes" id="UP000632138"/>
    </source>
</evidence>
<feature type="transmembrane region" description="Helical" evidence="6">
    <location>
        <begin position="63"/>
        <end position="89"/>
    </location>
</feature>
<feature type="transmembrane region" description="Helical" evidence="6">
    <location>
        <begin position="101"/>
        <end position="121"/>
    </location>
</feature>
<evidence type="ECO:0000313" key="7">
    <source>
        <dbReference type="EMBL" id="MBM2618274.1"/>
    </source>
</evidence>
<dbReference type="InterPro" id="IPR001851">
    <property type="entry name" value="ABC_transp_permease"/>
</dbReference>
<dbReference type="PANTHER" id="PTHR32196:SF19">
    <property type="entry name" value="GALACTOFURANOSE TRANSPORTER PERMEASE PROTEIN YTFT"/>
    <property type="match status" value="1"/>
</dbReference>
<dbReference type="PANTHER" id="PTHR32196">
    <property type="entry name" value="ABC TRANSPORTER PERMEASE PROTEIN YPHD-RELATED-RELATED"/>
    <property type="match status" value="1"/>
</dbReference>
<keyword evidence="4 6" id="KW-1133">Transmembrane helix</keyword>
<dbReference type="Proteomes" id="UP000632138">
    <property type="component" value="Unassembled WGS sequence"/>
</dbReference>
<feature type="transmembrane region" description="Helical" evidence="6">
    <location>
        <begin position="226"/>
        <end position="247"/>
    </location>
</feature>
<reference evidence="7 8" key="1">
    <citation type="submission" date="2021-01" db="EMBL/GenBank/DDBJ databases">
        <title>Actinoplanes sp. nov. LDG1-06 isolated from lichen.</title>
        <authorList>
            <person name="Saeng-In P."/>
            <person name="Phongsopitanun W."/>
            <person name="Kanchanasin P."/>
            <person name="Yuki M."/>
            <person name="Kudo T."/>
            <person name="Ohkuma M."/>
            <person name="Tanasupawat S."/>
        </authorList>
    </citation>
    <scope>NUCLEOTIDE SEQUENCE [LARGE SCALE GENOMIC DNA]</scope>
    <source>
        <strain evidence="7 8">LDG1-06</strain>
    </source>
</reference>
<keyword evidence="3 6" id="KW-0812">Transmembrane</keyword>
<keyword evidence="5 6" id="KW-0472">Membrane</keyword>
<evidence type="ECO:0000256" key="4">
    <source>
        <dbReference type="ARBA" id="ARBA00022989"/>
    </source>
</evidence>
<evidence type="ECO:0000256" key="6">
    <source>
        <dbReference type="SAM" id="Phobius"/>
    </source>
</evidence>